<organism evidence="2">
    <name type="scientific">Solanum chacoense</name>
    <name type="common">Chaco potato</name>
    <dbReference type="NCBI Taxonomy" id="4108"/>
    <lineage>
        <taxon>Eukaryota</taxon>
        <taxon>Viridiplantae</taxon>
        <taxon>Streptophyta</taxon>
        <taxon>Embryophyta</taxon>
        <taxon>Tracheophyta</taxon>
        <taxon>Spermatophyta</taxon>
        <taxon>Magnoliopsida</taxon>
        <taxon>eudicotyledons</taxon>
        <taxon>Gunneridae</taxon>
        <taxon>Pentapetalae</taxon>
        <taxon>asterids</taxon>
        <taxon>lamiids</taxon>
        <taxon>Solanales</taxon>
        <taxon>Solanaceae</taxon>
        <taxon>Solanoideae</taxon>
        <taxon>Solaneae</taxon>
        <taxon>Solanum</taxon>
    </lineage>
</organism>
<protein>
    <submittedName>
        <fullName evidence="2">Putative ovule protein</fullName>
    </submittedName>
</protein>
<feature type="domain" description="Reverse transcriptase" evidence="1">
    <location>
        <begin position="53"/>
        <end position="152"/>
    </location>
</feature>
<dbReference type="EMBL" id="GEDG01030170">
    <property type="protein sequence ID" value="JAP12085.1"/>
    <property type="molecule type" value="Transcribed_RNA"/>
</dbReference>
<sequence length="165" mass="19072">MLRATCGPDDFTGCFYQNYWSVVEAYVVKMVYAFFQGSTLPKSITHTNMVLLPKKNIIQSFSELRPIRLSNLLNKVIYRLLHDKLDSLLPRLISPHQFGFVKGRNITEKEIISYTRKRGKPANVVIKLVMAKVYDKVDWRFLMKVLEKDGFPCEFVGYGLEISGK</sequence>
<proteinExistence type="predicted"/>
<dbReference type="InterPro" id="IPR000477">
    <property type="entry name" value="RT_dom"/>
</dbReference>
<dbReference type="PANTHER" id="PTHR19446">
    <property type="entry name" value="REVERSE TRANSCRIPTASES"/>
    <property type="match status" value="1"/>
</dbReference>
<accession>A0A0V0GVG6</accession>
<dbReference type="AlphaFoldDB" id="A0A0V0GVG6"/>
<dbReference type="Pfam" id="PF00078">
    <property type="entry name" value="RVT_1"/>
    <property type="match status" value="1"/>
</dbReference>
<name>A0A0V0GVG6_SOLCH</name>
<reference evidence="2" key="1">
    <citation type="submission" date="2015-12" db="EMBL/GenBank/DDBJ databases">
        <title>Gene expression during late stages of embryo sac development: a critical building block for successful pollen-pistil interactions.</title>
        <authorList>
            <person name="Liu Y."/>
            <person name="Joly V."/>
            <person name="Sabar M."/>
            <person name="Matton D.P."/>
        </authorList>
    </citation>
    <scope>NUCLEOTIDE SEQUENCE</scope>
</reference>
<evidence type="ECO:0000259" key="1">
    <source>
        <dbReference type="Pfam" id="PF00078"/>
    </source>
</evidence>
<evidence type="ECO:0000313" key="2">
    <source>
        <dbReference type="EMBL" id="JAP12085.1"/>
    </source>
</evidence>